<reference evidence="1" key="1">
    <citation type="submission" date="2019-12" db="EMBL/GenBank/DDBJ databases">
        <title>High-Quality draft genome sequences of three cyanobacteria isolated from the limestone walls of the Old Cathedral of Coimbra.</title>
        <authorList>
            <person name="Tiago I."/>
            <person name="Soares F."/>
            <person name="Portugal A."/>
        </authorList>
    </citation>
    <scope>NUCLEOTIDE SEQUENCE</scope>
    <source>
        <strain evidence="1">A</strain>
    </source>
</reference>
<evidence type="ECO:0000313" key="2">
    <source>
        <dbReference type="Proteomes" id="UP000646053"/>
    </source>
</evidence>
<dbReference type="Pfam" id="PF08865">
    <property type="entry name" value="DUF1830"/>
    <property type="match status" value="1"/>
</dbReference>
<dbReference type="InterPro" id="IPR014964">
    <property type="entry name" value="DUF1830"/>
</dbReference>
<dbReference type="AlphaFoldDB" id="A0A8J7ZAB5"/>
<accession>A0A8J7ZAB5</accession>
<organism evidence="1 2">
    <name type="scientific">Myxacorys almedinensis A</name>
    <dbReference type="NCBI Taxonomy" id="2690445"/>
    <lineage>
        <taxon>Bacteria</taxon>
        <taxon>Bacillati</taxon>
        <taxon>Cyanobacteriota</taxon>
        <taxon>Cyanophyceae</taxon>
        <taxon>Leptolyngbyales</taxon>
        <taxon>Leptolyngbyaceae</taxon>
        <taxon>Myxacorys</taxon>
        <taxon>Myxacorys almedinensis</taxon>
    </lineage>
</organism>
<dbReference type="EMBL" id="WVIE01000027">
    <property type="protein sequence ID" value="NDJ19273.1"/>
    <property type="molecule type" value="Genomic_DNA"/>
</dbReference>
<proteinExistence type="predicted"/>
<comment type="caution">
    <text evidence="1">The sequence shown here is derived from an EMBL/GenBank/DDBJ whole genome shotgun (WGS) entry which is preliminary data.</text>
</comment>
<evidence type="ECO:0000313" key="1">
    <source>
        <dbReference type="EMBL" id="NDJ19273.1"/>
    </source>
</evidence>
<dbReference type="RefSeq" id="WP_162424797.1">
    <property type="nucleotide sequence ID" value="NZ_WVIE01000027.1"/>
</dbReference>
<dbReference type="Proteomes" id="UP000646053">
    <property type="component" value="Unassembled WGS sequence"/>
</dbReference>
<name>A0A8J7ZAB5_9CYAN</name>
<protein>
    <submittedName>
        <fullName evidence="1">DUF1830 domain-containing protein</fullName>
    </submittedName>
</protein>
<gene>
    <name evidence="1" type="ORF">GS601_18585</name>
</gene>
<sequence length="90" mass="9839">MISSQPAPPSGVKPIFCYYTNSTNQLQIAKLANASGFTLERVVFPQQRILFEALPSALIKIYIYSKTDGVTLLDAILCEKLQVLSKGGCD</sequence>
<keyword evidence="2" id="KW-1185">Reference proteome</keyword>